<keyword evidence="5 10" id="KW-0813">Transport</keyword>
<comment type="subunit">
    <text evidence="3 10">Monomer.</text>
</comment>
<keyword evidence="11" id="KW-0449">Lipoprotein</keyword>
<evidence type="ECO:0000256" key="10">
    <source>
        <dbReference type="HAMAP-Rule" id="MF_00240"/>
    </source>
</evidence>
<dbReference type="PANTHER" id="PTHR35869">
    <property type="entry name" value="OUTER-MEMBRANE LIPOPROTEIN CARRIER PROTEIN"/>
    <property type="match status" value="1"/>
</dbReference>
<comment type="caution">
    <text evidence="11">The sequence shown here is derived from an EMBL/GenBank/DDBJ whole genome shotgun (WGS) entry which is preliminary data.</text>
</comment>
<feature type="chain" id="PRO_5044943518" description="Outer-membrane lipoprotein carrier protein" evidence="10">
    <location>
        <begin position="23"/>
        <end position="204"/>
    </location>
</feature>
<dbReference type="Pfam" id="PF03548">
    <property type="entry name" value="LolA"/>
    <property type="match status" value="1"/>
</dbReference>
<dbReference type="NCBIfam" id="TIGR00547">
    <property type="entry name" value="lolA"/>
    <property type="match status" value="1"/>
</dbReference>
<gene>
    <name evidence="10 11" type="primary">lolA</name>
    <name evidence="11" type="ORF">GCM10023095_28150</name>
</gene>
<dbReference type="InterPro" id="IPR029046">
    <property type="entry name" value="LolA/LolB/LppX"/>
</dbReference>
<evidence type="ECO:0000313" key="12">
    <source>
        <dbReference type="Proteomes" id="UP001501321"/>
    </source>
</evidence>
<comment type="similarity">
    <text evidence="2 10">Belongs to the LolA family.</text>
</comment>
<dbReference type="PANTHER" id="PTHR35869:SF1">
    <property type="entry name" value="OUTER-MEMBRANE LIPOPROTEIN CARRIER PROTEIN"/>
    <property type="match status" value="1"/>
</dbReference>
<evidence type="ECO:0000256" key="1">
    <source>
        <dbReference type="ARBA" id="ARBA00004418"/>
    </source>
</evidence>
<accession>A0ABP8QJL9</accession>
<dbReference type="InterPro" id="IPR004564">
    <property type="entry name" value="OM_lipoprot_carrier_LolA-like"/>
</dbReference>
<evidence type="ECO:0000256" key="2">
    <source>
        <dbReference type="ARBA" id="ARBA00007615"/>
    </source>
</evidence>
<feature type="signal peptide" evidence="10">
    <location>
        <begin position="1"/>
        <end position="22"/>
    </location>
</feature>
<evidence type="ECO:0000256" key="5">
    <source>
        <dbReference type="ARBA" id="ARBA00022448"/>
    </source>
</evidence>
<keyword evidence="12" id="KW-1185">Reference proteome</keyword>
<keyword evidence="6 10" id="KW-0732">Signal</keyword>
<evidence type="ECO:0000313" key="11">
    <source>
        <dbReference type="EMBL" id="GAA4502817.1"/>
    </source>
</evidence>
<dbReference type="SUPFAM" id="SSF89392">
    <property type="entry name" value="Prokaryotic lipoproteins and lipoprotein localization factors"/>
    <property type="match status" value="1"/>
</dbReference>
<evidence type="ECO:0000256" key="3">
    <source>
        <dbReference type="ARBA" id="ARBA00011245"/>
    </source>
</evidence>
<proteinExistence type="inferred from homology"/>
<keyword evidence="9 10" id="KW-0143">Chaperone</keyword>
<sequence precursor="true">MKKTVRLLTAALLAGYLLPSWADDAQELKTLLGQVKQFSAHFQQQVFDVEGQPLQQASGELLVSRPDRFRWETQQPDESLILSDGKSVWLYDPFVEQVSITTLADAVVNTPFLLISSTDPSLWARYDVLKEENAFTVTSKQKGQRIESLRLIFGQNGQLSRFEVNETQGQRSEFELSQYNAQPVVKAGTFRFEVPKGVTVDDQR</sequence>
<name>A0ABP8QJL9_9GAMM</name>
<reference evidence="12" key="1">
    <citation type="journal article" date="2019" name="Int. J. Syst. Evol. Microbiol.">
        <title>The Global Catalogue of Microorganisms (GCM) 10K type strain sequencing project: providing services to taxonomists for standard genome sequencing and annotation.</title>
        <authorList>
            <consortium name="The Broad Institute Genomics Platform"/>
            <consortium name="The Broad Institute Genome Sequencing Center for Infectious Disease"/>
            <person name="Wu L."/>
            <person name="Ma J."/>
        </authorList>
    </citation>
    <scope>NUCLEOTIDE SEQUENCE [LARGE SCALE GENOMIC DNA]</scope>
    <source>
        <strain evidence="12">JCM 32226</strain>
    </source>
</reference>
<keyword evidence="7 10" id="KW-0574">Periplasm</keyword>
<comment type="function">
    <text evidence="10">Participates in the translocation of lipoproteins from the inner membrane to the outer membrane. Only forms a complex with a lipoprotein if the residue after the N-terminal Cys is not an aspartate (The Asp acts as a targeting signal to indicate that the lipoprotein should stay in the inner membrane).</text>
</comment>
<dbReference type="HAMAP" id="MF_00240">
    <property type="entry name" value="LolA"/>
    <property type="match status" value="1"/>
</dbReference>
<evidence type="ECO:0000256" key="8">
    <source>
        <dbReference type="ARBA" id="ARBA00022927"/>
    </source>
</evidence>
<evidence type="ECO:0000256" key="9">
    <source>
        <dbReference type="ARBA" id="ARBA00023186"/>
    </source>
</evidence>
<dbReference type="Proteomes" id="UP001501321">
    <property type="component" value="Unassembled WGS sequence"/>
</dbReference>
<dbReference type="Gene3D" id="2.50.20.10">
    <property type="entry name" value="Lipoprotein localisation LolA/LolB/LppX"/>
    <property type="match status" value="1"/>
</dbReference>
<organism evidence="11 12">
    <name type="scientific">Pseudaeromonas paramecii</name>
    <dbReference type="NCBI Taxonomy" id="2138166"/>
    <lineage>
        <taxon>Bacteria</taxon>
        <taxon>Pseudomonadati</taxon>
        <taxon>Pseudomonadota</taxon>
        <taxon>Gammaproteobacteria</taxon>
        <taxon>Aeromonadales</taxon>
        <taxon>Aeromonadaceae</taxon>
        <taxon>Pseudaeromonas</taxon>
    </lineage>
</organism>
<keyword evidence="8 10" id="KW-0653">Protein transport</keyword>
<dbReference type="InterPro" id="IPR018323">
    <property type="entry name" value="OM_lipoprot_carrier_LolA_Pbac"/>
</dbReference>
<dbReference type="RefSeq" id="WP_345014244.1">
    <property type="nucleotide sequence ID" value="NZ_BAABFC010000022.1"/>
</dbReference>
<dbReference type="EMBL" id="BAABFC010000022">
    <property type="protein sequence ID" value="GAA4502817.1"/>
    <property type="molecule type" value="Genomic_DNA"/>
</dbReference>
<dbReference type="CDD" id="cd16325">
    <property type="entry name" value="LolA"/>
    <property type="match status" value="1"/>
</dbReference>
<comment type="subcellular location">
    <subcellularLocation>
        <location evidence="1 10">Periplasm</location>
    </subcellularLocation>
</comment>
<evidence type="ECO:0000256" key="4">
    <source>
        <dbReference type="ARBA" id="ARBA00014035"/>
    </source>
</evidence>
<protein>
    <recommendedName>
        <fullName evidence="4 10">Outer-membrane lipoprotein carrier protein</fullName>
    </recommendedName>
</protein>
<evidence type="ECO:0000256" key="6">
    <source>
        <dbReference type="ARBA" id="ARBA00022729"/>
    </source>
</evidence>
<evidence type="ECO:0000256" key="7">
    <source>
        <dbReference type="ARBA" id="ARBA00022764"/>
    </source>
</evidence>